<dbReference type="Pfam" id="PF13038">
    <property type="entry name" value="DUF3899"/>
    <property type="match status" value="1"/>
</dbReference>
<feature type="transmembrane region" description="Helical" evidence="1">
    <location>
        <begin position="94"/>
        <end position="117"/>
    </location>
</feature>
<accession>A0ABT8EC66</accession>
<keyword evidence="1" id="KW-0812">Transmembrane</keyword>
<evidence type="ECO:0000256" key="1">
    <source>
        <dbReference type="SAM" id="Phobius"/>
    </source>
</evidence>
<keyword evidence="1" id="KW-1133">Transmembrane helix</keyword>
<dbReference type="InterPro" id="IPR025007">
    <property type="entry name" value="DUF3899"/>
</dbReference>
<organism evidence="3 4">
    <name type="scientific">Fictibacillus terranigra</name>
    <dbReference type="NCBI Taxonomy" id="3058424"/>
    <lineage>
        <taxon>Bacteria</taxon>
        <taxon>Bacillati</taxon>
        <taxon>Bacillota</taxon>
        <taxon>Bacilli</taxon>
        <taxon>Bacillales</taxon>
        <taxon>Fictibacillaceae</taxon>
        <taxon>Fictibacillus</taxon>
    </lineage>
</organism>
<evidence type="ECO:0000259" key="2">
    <source>
        <dbReference type="Pfam" id="PF13038"/>
    </source>
</evidence>
<dbReference type="Proteomes" id="UP001168694">
    <property type="component" value="Unassembled WGS sequence"/>
</dbReference>
<name>A0ABT8EC66_9BACL</name>
<evidence type="ECO:0000313" key="4">
    <source>
        <dbReference type="Proteomes" id="UP001168694"/>
    </source>
</evidence>
<evidence type="ECO:0000313" key="3">
    <source>
        <dbReference type="EMBL" id="MDN4075525.1"/>
    </source>
</evidence>
<comment type="caution">
    <text evidence="3">The sequence shown here is derived from an EMBL/GenBank/DDBJ whole genome shotgun (WGS) entry which is preliminary data.</text>
</comment>
<reference evidence="3" key="1">
    <citation type="submission" date="2023-06" db="EMBL/GenBank/DDBJ databases">
        <title>Draft Genome Sequences of Representative Paenibacillus Polymyxa, Bacillus cereus, Fictibacillus sp., and Brevibacillus agri Strains Isolated from Amazonian Dark Earth.</title>
        <authorList>
            <person name="Pellegrinetti T.A."/>
            <person name="Cunha I.C.M."/>
            <person name="Chaves M.G."/>
            <person name="Freitas A.S."/>
            <person name="Silva A.V.R."/>
            <person name="Tsai S.M."/>
            <person name="Mendes L.W."/>
        </authorList>
    </citation>
    <scope>NUCLEOTIDE SEQUENCE</scope>
    <source>
        <strain evidence="3">CENA-BCM004</strain>
    </source>
</reference>
<sequence>MMRFIAAALLTAGGWKVYMLLFDITGVEAINQSFLLGLLFLMAGAGAVIQGTGFLEPLRKTLKAINPAAFRRHRAVSLAEKEIAASLQKRNISYLMVIFLGVGTGLSACSVLLFFLAY</sequence>
<gene>
    <name evidence="3" type="ORF">QYF49_21430</name>
</gene>
<feature type="domain" description="DUF3899" evidence="2">
    <location>
        <begin position="30"/>
        <end position="113"/>
    </location>
</feature>
<proteinExistence type="predicted"/>
<protein>
    <submittedName>
        <fullName evidence="3">DUF3899 domain-containing protein</fullName>
    </submittedName>
</protein>
<dbReference type="EMBL" id="JAUHLN010000006">
    <property type="protein sequence ID" value="MDN4075525.1"/>
    <property type="molecule type" value="Genomic_DNA"/>
</dbReference>
<dbReference type="RefSeq" id="WP_290401640.1">
    <property type="nucleotide sequence ID" value="NZ_JAUHLN010000006.1"/>
</dbReference>
<keyword evidence="1" id="KW-0472">Membrane</keyword>
<feature type="transmembrane region" description="Helical" evidence="1">
    <location>
        <begin position="35"/>
        <end position="55"/>
    </location>
</feature>
<keyword evidence="4" id="KW-1185">Reference proteome</keyword>